<dbReference type="InterPro" id="IPR023346">
    <property type="entry name" value="Lysozyme-like_dom_sf"/>
</dbReference>
<keyword evidence="3" id="KW-0732">Signal</keyword>
<organism evidence="5 6">
    <name type="scientific">Roseobacter cerasinus</name>
    <dbReference type="NCBI Taxonomy" id="2602289"/>
    <lineage>
        <taxon>Bacteria</taxon>
        <taxon>Pseudomonadati</taxon>
        <taxon>Pseudomonadota</taxon>
        <taxon>Alphaproteobacteria</taxon>
        <taxon>Rhodobacterales</taxon>
        <taxon>Roseobacteraceae</taxon>
        <taxon>Roseobacter</taxon>
    </lineage>
</organism>
<reference evidence="5 6" key="1">
    <citation type="submission" date="2019-12" db="EMBL/GenBank/DDBJ databases">
        <title>Roseobacter cerasinus sp. nov., isolated from seawater around aquaculture.</title>
        <authorList>
            <person name="Muramatsu S."/>
            <person name="Takabe Y."/>
            <person name="Mori K."/>
            <person name="Takaichi S."/>
            <person name="Hanada S."/>
        </authorList>
    </citation>
    <scope>NUCLEOTIDE SEQUENCE [LARGE SCALE GENOMIC DNA]</scope>
    <source>
        <strain evidence="5 6">AI77</strain>
    </source>
</reference>
<name>A0A640VQT9_9RHOB</name>
<accession>A0A640VQT9</accession>
<proteinExistence type="inferred from homology"/>
<evidence type="ECO:0000313" key="5">
    <source>
        <dbReference type="EMBL" id="GFE48576.1"/>
    </source>
</evidence>
<dbReference type="Proteomes" id="UP000436522">
    <property type="component" value="Unassembled WGS sequence"/>
</dbReference>
<feature type="region of interest" description="Disordered" evidence="2">
    <location>
        <begin position="196"/>
        <end position="216"/>
    </location>
</feature>
<evidence type="ECO:0000313" key="6">
    <source>
        <dbReference type="Proteomes" id="UP000436522"/>
    </source>
</evidence>
<dbReference type="InterPro" id="IPR008258">
    <property type="entry name" value="Transglycosylase_SLT_dom_1"/>
</dbReference>
<dbReference type="EMBL" id="BLIV01000001">
    <property type="protein sequence ID" value="GFE48576.1"/>
    <property type="molecule type" value="Genomic_DNA"/>
</dbReference>
<gene>
    <name evidence="5" type="ORF">So717_03290</name>
</gene>
<keyword evidence="6" id="KW-1185">Reference proteome</keyword>
<comment type="caution">
    <text evidence="5">The sequence shown here is derived from an EMBL/GenBank/DDBJ whole genome shotgun (WGS) entry which is preliminary data.</text>
</comment>
<dbReference type="SUPFAM" id="SSF53955">
    <property type="entry name" value="Lysozyme-like"/>
    <property type="match status" value="1"/>
</dbReference>
<feature type="signal peptide" evidence="3">
    <location>
        <begin position="1"/>
        <end position="22"/>
    </location>
</feature>
<sequence length="216" mass="23907">MRLSTLLFAAVVAVAAPTLTQANDSPETPQLFPRMRWSHMENHRLWHAAALQALRTHGRALVETVPGDITEWCPYYEAAGQVGREAFWVGFMSALAKHESTYKPWAVGGGGRWYGLLQILPATARGYGCRAGSGEALKDGGDNLSCAIRIMAVTVPRDGVISGRDSKWRGVAADWGPMRVASKRRDIAGWVSAQPYCAAPPEPERKRRKREHREER</sequence>
<feature type="chain" id="PRO_5025053250" evidence="3">
    <location>
        <begin position="23"/>
        <end position="216"/>
    </location>
</feature>
<evidence type="ECO:0000256" key="1">
    <source>
        <dbReference type="ARBA" id="ARBA00009387"/>
    </source>
</evidence>
<dbReference type="AlphaFoldDB" id="A0A640VQT9"/>
<protein>
    <submittedName>
        <fullName evidence="5">Lytic transglycosylase</fullName>
    </submittedName>
</protein>
<evidence type="ECO:0000256" key="2">
    <source>
        <dbReference type="SAM" id="MobiDB-lite"/>
    </source>
</evidence>
<dbReference type="Gene3D" id="1.10.530.10">
    <property type="match status" value="1"/>
</dbReference>
<feature type="compositionally biased region" description="Basic residues" evidence="2">
    <location>
        <begin position="206"/>
        <end position="216"/>
    </location>
</feature>
<feature type="domain" description="Transglycosylase SLT" evidence="4">
    <location>
        <begin position="89"/>
        <end position="152"/>
    </location>
</feature>
<evidence type="ECO:0000256" key="3">
    <source>
        <dbReference type="SAM" id="SignalP"/>
    </source>
</evidence>
<evidence type="ECO:0000259" key="4">
    <source>
        <dbReference type="Pfam" id="PF01464"/>
    </source>
</evidence>
<dbReference type="Pfam" id="PF01464">
    <property type="entry name" value="SLT"/>
    <property type="match status" value="1"/>
</dbReference>
<comment type="similarity">
    <text evidence="1">Belongs to the virb1 family.</text>
</comment>